<evidence type="ECO:0000313" key="16">
    <source>
        <dbReference type="Proteomes" id="UP001595752"/>
    </source>
</evidence>
<dbReference type="Pfam" id="PF09334">
    <property type="entry name" value="tRNA-synt_1g"/>
    <property type="match status" value="2"/>
</dbReference>
<dbReference type="EC" id="6.1.1.10" evidence="13"/>
<evidence type="ECO:0000256" key="10">
    <source>
        <dbReference type="ARBA" id="ARBA00022917"/>
    </source>
</evidence>
<dbReference type="CDD" id="cd02800">
    <property type="entry name" value="tRNA_bind_EcMetRS_like"/>
    <property type="match status" value="1"/>
</dbReference>
<dbReference type="RefSeq" id="WP_377911173.1">
    <property type="nucleotide sequence ID" value="NZ_JBHRZT010000005.1"/>
</dbReference>
<dbReference type="PROSITE" id="PS50886">
    <property type="entry name" value="TRBD"/>
    <property type="match status" value="1"/>
</dbReference>
<evidence type="ECO:0000256" key="9">
    <source>
        <dbReference type="ARBA" id="ARBA00022884"/>
    </source>
</evidence>
<feature type="binding site" evidence="13">
    <location>
        <position position="147"/>
    </location>
    <ligand>
        <name>Zn(2+)</name>
        <dbReference type="ChEBI" id="CHEBI:29105"/>
    </ligand>
</feature>
<keyword evidence="7 13" id="KW-0547">Nucleotide-binding</keyword>
<evidence type="ECO:0000256" key="11">
    <source>
        <dbReference type="ARBA" id="ARBA00023146"/>
    </source>
</evidence>
<proteinExistence type="inferred from homology"/>
<dbReference type="Gene3D" id="2.40.50.140">
    <property type="entry name" value="Nucleic acid-binding proteins"/>
    <property type="match status" value="1"/>
</dbReference>
<dbReference type="InterPro" id="IPR033911">
    <property type="entry name" value="MetRS_core"/>
</dbReference>
<organism evidence="15 16">
    <name type="scientific">Bacillus songklensis</name>
    <dbReference type="NCBI Taxonomy" id="1069116"/>
    <lineage>
        <taxon>Bacteria</taxon>
        <taxon>Bacillati</taxon>
        <taxon>Bacillota</taxon>
        <taxon>Bacilli</taxon>
        <taxon>Bacillales</taxon>
        <taxon>Bacillaceae</taxon>
        <taxon>Bacillus</taxon>
    </lineage>
</organism>
<keyword evidence="13" id="KW-0479">Metal-binding</keyword>
<comment type="caution">
    <text evidence="13">Lacks conserved residue(s) required for the propagation of feature annotation.</text>
</comment>
<dbReference type="InterPro" id="IPR015413">
    <property type="entry name" value="Methionyl/Leucyl_tRNA_Synth"/>
</dbReference>
<keyword evidence="8 13" id="KW-0067">ATP-binding</keyword>
<comment type="subcellular location">
    <subcellularLocation>
        <location evidence="2 13">Cytoplasm</location>
    </subcellularLocation>
</comment>
<dbReference type="Gene3D" id="1.10.730.10">
    <property type="entry name" value="Isoleucyl-tRNA Synthetase, Domain 1"/>
    <property type="match status" value="1"/>
</dbReference>
<feature type="short sequence motif" description="'KMSKS' region" evidence="13">
    <location>
        <begin position="300"/>
        <end position="304"/>
    </location>
</feature>
<keyword evidence="13" id="KW-0862">Zinc</keyword>
<feature type="domain" description="TRNA-binding" evidence="14">
    <location>
        <begin position="550"/>
        <end position="650"/>
    </location>
</feature>
<dbReference type="EMBL" id="JBHRZT010000005">
    <property type="protein sequence ID" value="MFC3882054.1"/>
    <property type="molecule type" value="Genomic_DNA"/>
</dbReference>
<evidence type="ECO:0000256" key="12">
    <source>
        <dbReference type="ARBA" id="ARBA00047364"/>
    </source>
</evidence>
<comment type="caution">
    <text evidence="15">The sequence shown here is derived from an EMBL/GenBank/DDBJ whole genome shotgun (WGS) entry which is preliminary data.</text>
</comment>
<dbReference type="CDD" id="cd07957">
    <property type="entry name" value="Anticodon_Ia_Met"/>
    <property type="match status" value="1"/>
</dbReference>
<dbReference type="InterPro" id="IPR004495">
    <property type="entry name" value="Met-tRNA-synth_bsu_C"/>
</dbReference>
<evidence type="ECO:0000313" key="15">
    <source>
        <dbReference type="EMBL" id="MFC3882054.1"/>
    </source>
</evidence>
<keyword evidence="5 13" id="KW-0820">tRNA-binding</keyword>
<dbReference type="InterPro" id="IPR014758">
    <property type="entry name" value="Met-tRNA_synth"/>
</dbReference>
<comment type="function">
    <text evidence="1 13">Is required not only for elongation of protein synthesis but also for the initiation of all mRNA translation through initiator tRNA(fMet) aminoacylation.</text>
</comment>
<dbReference type="InterPro" id="IPR001412">
    <property type="entry name" value="aa-tRNA-synth_I_CS"/>
</dbReference>
<evidence type="ECO:0000256" key="2">
    <source>
        <dbReference type="ARBA" id="ARBA00004496"/>
    </source>
</evidence>
<protein>
    <recommendedName>
        <fullName evidence="13">Methionine--tRNA ligase</fullName>
        <ecNumber evidence="13">6.1.1.10</ecNumber>
    </recommendedName>
    <alternativeName>
        <fullName evidence="13">Methionyl-tRNA synthetase</fullName>
        <shortName evidence="13">MetRS</shortName>
    </alternativeName>
</protein>
<dbReference type="Pfam" id="PF19303">
    <property type="entry name" value="Anticodon_3"/>
    <property type="match status" value="1"/>
</dbReference>
<comment type="subunit">
    <text evidence="3 13">Homodimer.</text>
</comment>
<dbReference type="NCBIfam" id="NF008900">
    <property type="entry name" value="PRK12267.1"/>
    <property type="match status" value="1"/>
</dbReference>
<dbReference type="InterPro" id="IPR002547">
    <property type="entry name" value="tRNA-bd_dom"/>
</dbReference>
<keyword evidence="9 13" id="KW-0694">RNA-binding</keyword>
<comment type="catalytic activity">
    <reaction evidence="12 13">
        <text>tRNA(Met) + L-methionine + ATP = L-methionyl-tRNA(Met) + AMP + diphosphate</text>
        <dbReference type="Rhea" id="RHEA:13481"/>
        <dbReference type="Rhea" id="RHEA-COMP:9667"/>
        <dbReference type="Rhea" id="RHEA-COMP:9698"/>
        <dbReference type="ChEBI" id="CHEBI:30616"/>
        <dbReference type="ChEBI" id="CHEBI:33019"/>
        <dbReference type="ChEBI" id="CHEBI:57844"/>
        <dbReference type="ChEBI" id="CHEBI:78442"/>
        <dbReference type="ChEBI" id="CHEBI:78530"/>
        <dbReference type="ChEBI" id="CHEBI:456215"/>
        <dbReference type="EC" id="6.1.1.10"/>
    </reaction>
</comment>
<evidence type="ECO:0000256" key="5">
    <source>
        <dbReference type="ARBA" id="ARBA00022555"/>
    </source>
</evidence>
<dbReference type="Gene3D" id="2.170.220.10">
    <property type="match status" value="1"/>
</dbReference>
<dbReference type="SUPFAM" id="SSF47323">
    <property type="entry name" value="Anticodon-binding domain of a subclass of class I aminoacyl-tRNA synthetases"/>
    <property type="match status" value="1"/>
</dbReference>
<dbReference type="PANTHER" id="PTHR43326">
    <property type="entry name" value="METHIONYL-TRNA SYNTHETASE"/>
    <property type="match status" value="1"/>
</dbReference>
<dbReference type="GO" id="GO:0004825">
    <property type="term" value="F:methionine-tRNA ligase activity"/>
    <property type="evidence" value="ECO:0007669"/>
    <property type="project" value="UniProtKB-EC"/>
</dbReference>
<evidence type="ECO:0000256" key="3">
    <source>
        <dbReference type="ARBA" id="ARBA00011738"/>
    </source>
</evidence>
<dbReference type="NCBIfam" id="TIGR00399">
    <property type="entry name" value="metG_C_term"/>
    <property type="match status" value="1"/>
</dbReference>
<keyword evidence="10 13" id="KW-0648">Protein biosynthesis</keyword>
<feature type="binding site" evidence="13">
    <location>
        <position position="150"/>
    </location>
    <ligand>
        <name>Zn(2+)</name>
        <dbReference type="ChEBI" id="CHEBI:29105"/>
    </ligand>
</feature>
<keyword evidence="6 13" id="KW-0436">Ligase</keyword>
<dbReference type="NCBIfam" id="TIGR00398">
    <property type="entry name" value="metG"/>
    <property type="match status" value="1"/>
</dbReference>
<evidence type="ECO:0000256" key="6">
    <source>
        <dbReference type="ARBA" id="ARBA00022598"/>
    </source>
</evidence>
<reference evidence="16" key="1">
    <citation type="journal article" date="2019" name="Int. J. Syst. Evol. Microbiol.">
        <title>The Global Catalogue of Microorganisms (GCM) 10K type strain sequencing project: providing services to taxonomists for standard genome sequencing and annotation.</title>
        <authorList>
            <consortium name="The Broad Institute Genomics Platform"/>
            <consortium name="The Broad Institute Genome Sequencing Center for Infectious Disease"/>
            <person name="Wu L."/>
            <person name="Ma J."/>
        </authorList>
    </citation>
    <scope>NUCLEOTIDE SEQUENCE [LARGE SCALE GENOMIC DNA]</scope>
    <source>
        <strain evidence="16">CCUG 61889</strain>
    </source>
</reference>
<dbReference type="CDD" id="cd00814">
    <property type="entry name" value="MetRS_core"/>
    <property type="match status" value="1"/>
</dbReference>
<evidence type="ECO:0000256" key="8">
    <source>
        <dbReference type="ARBA" id="ARBA00022840"/>
    </source>
</evidence>
<keyword evidence="16" id="KW-1185">Reference proteome</keyword>
<dbReference type="InterPro" id="IPR014729">
    <property type="entry name" value="Rossmann-like_a/b/a_fold"/>
</dbReference>
<evidence type="ECO:0000259" key="14">
    <source>
        <dbReference type="PROSITE" id="PS50886"/>
    </source>
</evidence>
<evidence type="ECO:0000256" key="13">
    <source>
        <dbReference type="HAMAP-Rule" id="MF_01228"/>
    </source>
</evidence>
<dbReference type="HAMAP" id="MF_01228">
    <property type="entry name" value="Met_tRNA_synth_type2"/>
    <property type="match status" value="1"/>
</dbReference>
<dbReference type="PANTHER" id="PTHR43326:SF1">
    <property type="entry name" value="METHIONINE--TRNA LIGASE, MITOCHONDRIAL"/>
    <property type="match status" value="1"/>
</dbReference>
<feature type="binding site" evidence="13">
    <location>
        <position position="133"/>
    </location>
    <ligand>
        <name>Zn(2+)</name>
        <dbReference type="ChEBI" id="CHEBI:29105"/>
    </ligand>
</feature>
<dbReference type="InterPro" id="IPR012340">
    <property type="entry name" value="NA-bd_OB-fold"/>
</dbReference>
<dbReference type="InterPro" id="IPR041872">
    <property type="entry name" value="Anticodon_Met"/>
</dbReference>
<dbReference type="SUPFAM" id="SSF52374">
    <property type="entry name" value="Nucleotidylyl transferase"/>
    <property type="match status" value="1"/>
</dbReference>
<keyword evidence="11 13" id="KW-0030">Aminoacyl-tRNA synthetase</keyword>
<feature type="binding site" evidence="13">
    <location>
        <position position="130"/>
    </location>
    <ligand>
        <name>Zn(2+)</name>
        <dbReference type="ChEBI" id="CHEBI:29105"/>
    </ligand>
</feature>
<evidence type="ECO:0000256" key="1">
    <source>
        <dbReference type="ARBA" id="ARBA00003314"/>
    </source>
</evidence>
<dbReference type="InterPro" id="IPR009080">
    <property type="entry name" value="tRNAsynth_Ia_anticodon-bd"/>
</dbReference>
<dbReference type="SUPFAM" id="SSF50249">
    <property type="entry name" value="Nucleic acid-binding proteins"/>
    <property type="match status" value="1"/>
</dbReference>
<dbReference type="PROSITE" id="PS00178">
    <property type="entry name" value="AA_TRNA_LIGASE_I"/>
    <property type="match status" value="1"/>
</dbReference>
<dbReference type="Pfam" id="PF01588">
    <property type="entry name" value="tRNA_bind"/>
    <property type="match status" value="1"/>
</dbReference>
<dbReference type="Gene3D" id="3.40.50.620">
    <property type="entry name" value="HUPs"/>
    <property type="match status" value="1"/>
</dbReference>
<feature type="short sequence motif" description="'HIGH' region" evidence="13">
    <location>
        <begin position="15"/>
        <end position="25"/>
    </location>
</feature>
<evidence type="ECO:0000256" key="7">
    <source>
        <dbReference type="ARBA" id="ARBA00022741"/>
    </source>
</evidence>
<accession>A0ABV8AXN5</accession>
<name>A0ABV8AXN5_9BACI</name>
<gene>
    <name evidence="13 15" type="primary">metG</name>
    <name evidence="15" type="ORF">ACFOU2_00360</name>
</gene>
<sequence length="650" mass="74524">MATEKNTYYITTPIYYPSDKLHIGHAYTTVAGDAMARYKRLRGYDVHYLTGTDEHGQKIQRKAEEKGVTPQQYVDDIVAGIKDLWEKLDISYNDFIRTTESRHKDAVEKIFAKLLEQGDIYLDEYEGWYCTPCESFYTDRQLVDGNCPDCGRPVEKVREESYFFKMSKYVDRLLQFYEENPEFIQPESRKNEMINNFIKPGLEDLAVSRTTFDWGIKVPGNPKHVIYVWIDALSNYITALGYGKESDEKYQKYWPADVHLVGKEIVRFHTIYWPIMLMALDLPLPKKVFAHGWLLMKDGKMSKSKGNVVDPVMLINRYGLDALRYYLLREVPFGADGVFTPEGFVERINFDLANDLGNLVNRTVAMVDKYFDGVIPAYKGSITPFDDQLVHMQQETIRKFEEAMERMEFSVALTALWQLISRTNKYIDETQPWALAKDENKREELASVMTHLAESIRHTAILLKPFLTRTPEGIFEQLGIQSEELKTWESISTFGLIPEGTKVVKGQPLFPRLELAEEVEYIKQQMQGTSEPAPIEEKEVPEAEEITIDDFMKVDLRVAQVLAAEPVKKADKLLKLQLDLGYEKRQVISGIAKFYKPEDLVGRKVICVTNLKPVKLRGELSQGMILAGEDENGLSLAAVDQSLANGAKIK</sequence>
<evidence type="ECO:0000256" key="4">
    <source>
        <dbReference type="ARBA" id="ARBA00022490"/>
    </source>
</evidence>
<keyword evidence="4 13" id="KW-0963">Cytoplasm</keyword>
<comment type="cofactor">
    <cofactor evidence="13">
        <name>Zn(2+)</name>
        <dbReference type="ChEBI" id="CHEBI:29105"/>
    </cofactor>
    <text evidence="13">Binds 1 zinc ion per subunit.</text>
</comment>
<dbReference type="Proteomes" id="UP001595752">
    <property type="component" value="Unassembled WGS sequence"/>
</dbReference>
<dbReference type="PRINTS" id="PR01041">
    <property type="entry name" value="TRNASYNTHMET"/>
</dbReference>
<dbReference type="InterPro" id="IPR023457">
    <property type="entry name" value="Met-tRNA_synth_2"/>
</dbReference>
<comment type="similarity">
    <text evidence="13">Belongs to the class-I aminoacyl-tRNA synthetase family. MetG type 2A subfamily.</text>
</comment>